<comment type="caution">
    <text evidence="2">The sequence shown here is derived from an EMBL/GenBank/DDBJ whole genome shotgun (WGS) entry which is preliminary data.</text>
</comment>
<evidence type="ECO:0008006" key="3">
    <source>
        <dbReference type="Google" id="ProtNLM"/>
    </source>
</evidence>
<dbReference type="InterPro" id="IPR014995">
    <property type="entry name" value="DUF1844"/>
</dbReference>
<feature type="region of interest" description="Disordered" evidence="1">
    <location>
        <begin position="1"/>
        <end position="85"/>
    </location>
</feature>
<accession>E6QKE5</accession>
<dbReference type="AlphaFoldDB" id="E6QKE5"/>
<evidence type="ECO:0000256" key="1">
    <source>
        <dbReference type="SAM" id="MobiDB-lite"/>
    </source>
</evidence>
<reference evidence="2" key="1">
    <citation type="submission" date="2009-10" db="EMBL/GenBank/DDBJ databases">
        <title>Diversity of trophic interactions inside an arsenic-rich microbial ecosystem.</title>
        <authorList>
            <person name="Bertin P.N."/>
            <person name="Heinrich-Salmeron A."/>
            <person name="Pelletier E."/>
            <person name="Goulhen-Chollet F."/>
            <person name="Arsene-Ploetze F."/>
            <person name="Gallien S."/>
            <person name="Calteau A."/>
            <person name="Vallenet D."/>
            <person name="Casiot C."/>
            <person name="Chane-Woon-Ming B."/>
            <person name="Giloteaux L."/>
            <person name="Barakat M."/>
            <person name="Bonnefoy V."/>
            <person name="Bruneel O."/>
            <person name="Chandler M."/>
            <person name="Cleiss J."/>
            <person name="Duran R."/>
            <person name="Elbaz-Poulichet F."/>
            <person name="Fonknechten N."/>
            <person name="Lauga B."/>
            <person name="Mornico D."/>
            <person name="Ortet P."/>
            <person name="Schaeffer C."/>
            <person name="Siguier P."/>
            <person name="Alexander Thil Smith A."/>
            <person name="Van Dorsselaer A."/>
            <person name="Weissenbach J."/>
            <person name="Medigue C."/>
            <person name="Le Paslier D."/>
        </authorList>
    </citation>
    <scope>NUCLEOTIDE SEQUENCE</scope>
</reference>
<sequence>MSETNDTPKFTVINRRKFNADEPGNEAETPQPATPVEPARLKLVESAAPATQAETPELEKPAPSETDLADEASLPKAPTGEESRFQKLQYEQSVERLDTLVRAQNPGATAPETIGFEHLVQQLYLSALMQMGAGTPEGQRPRVDILGARQTIDLVAVLEEKTRGNLSEIEDKTLQSVLFELRMNFLELTRMISMQPPAPPAPGGTKR</sequence>
<gene>
    <name evidence="2" type="ORF">CARN6_1084</name>
</gene>
<organism evidence="2">
    <name type="scientific">mine drainage metagenome</name>
    <dbReference type="NCBI Taxonomy" id="410659"/>
    <lineage>
        <taxon>unclassified sequences</taxon>
        <taxon>metagenomes</taxon>
        <taxon>ecological metagenomes</taxon>
    </lineage>
</organism>
<protein>
    <recommendedName>
        <fullName evidence="3">DUF1844 domain-containing protein</fullName>
    </recommendedName>
</protein>
<name>E6QKE5_9ZZZZ</name>
<proteinExistence type="predicted"/>
<evidence type="ECO:0000313" key="2">
    <source>
        <dbReference type="EMBL" id="CBI07712.1"/>
    </source>
</evidence>
<dbReference type="EMBL" id="CABQ01000125">
    <property type="protein sequence ID" value="CBI07712.1"/>
    <property type="molecule type" value="Genomic_DNA"/>
</dbReference>
<dbReference type="Pfam" id="PF08899">
    <property type="entry name" value="DUF1844"/>
    <property type="match status" value="1"/>
</dbReference>